<dbReference type="Pfam" id="PF08281">
    <property type="entry name" value="Sigma70_r4_2"/>
    <property type="match status" value="1"/>
</dbReference>
<reference evidence="7 8" key="1">
    <citation type="submission" date="2018-04" db="EMBL/GenBank/DDBJ databases">
        <title>Pedobacter chongqingensis sp. nov., isolated from a rottenly hemp rope.</title>
        <authorList>
            <person name="Cai Y."/>
        </authorList>
    </citation>
    <scope>NUCLEOTIDE SEQUENCE [LARGE SCALE GENOMIC DNA]</scope>
    <source>
        <strain evidence="7 8">FJ4-8</strain>
    </source>
</reference>
<evidence type="ECO:0000259" key="5">
    <source>
        <dbReference type="Pfam" id="PF04542"/>
    </source>
</evidence>
<keyword evidence="2" id="KW-0805">Transcription regulation</keyword>
<comment type="caution">
    <text evidence="7">The sequence shown here is derived from an EMBL/GenBank/DDBJ whole genome shotgun (WGS) entry which is preliminary data.</text>
</comment>
<dbReference type="NCBIfam" id="TIGR02937">
    <property type="entry name" value="sigma70-ECF"/>
    <property type="match status" value="1"/>
</dbReference>
<dbReference type="GO" id="GO:0016987">
    <property type="term" value="F:sigma factor activity"/>
    <property type="evidence" value="ECO:0007669"/>
    <property type="project" value="UniProtKB-KW"/>
</dbReference>
<dbReference type="Gene3D" id="1.10.10.10">
    <property type="entry name" value="Winged helix-like DNA-binding domain superfamily/Winged helix DNA-binding domain"/>
    <property type="match status" value="1"/>
</dbReference>
<dbReference type="NCBIfam" id="TIGR02985">
    <property type="entry name" value="Sig70_bacteroi1"/>
    <property type="match status" value="1"/>
</dbReference>
<feature type="domain" description="RNA polymerase sigma factor 70 region 4 type 2" evidence="6">
    <location>
        <begin position="139"/>
        <end position="191"/>
    </location>
</feature>
<gene>
    <name evidence="7" type="ORF">DDR33_00765</name>
</gene>
<dbReference type="PANTHER" id="PTHR43133">
    <property type="entry name" value="RNA POLYMERASE ECF-TYPE SIGMA FACTO"/>
    <property type="match status" value="1"/>
</dbReference>
<dbReference type="InterPro" id="IPR036388">
    <property type="entry name" value="WH-like_DNA-bd_sf"/>
</dbReference>
<proteinExistence type="inferred from homology"/>
<dbReference type="InterPro" id="IPR014327">
    <property type="entry name" value="RNA_pol_sigma70_bacteroid"/>
</dbReference>
<dbReference type="SUPFAM" id="SSF88946">
    <property type="entry name" value="Sigma2 domain of RNA polymerase sigma factors"/>
    <property type="match status" value="1"/>
</dbReference>
<dbReference type="Proteomes" id="UP000245647">
    <property type="component" value="Unassembled WGS sequence"/>
</dbReference>
<evidence type="ECO:0000313" key="7">
    <source>
        <dbReference type="EMBL" id="PWG82433.1"/>
    </source>
</evidence>
<organism evidence="7 8">
    <name type="scientific">Pararcticibacter amylolyticus</name>
    <dbReference type="NCBI Taxonomy" id="2173175"/>
    <lineage>
        <taxon>Bacteria</taxon>
        <taxon>Pseudomonadati</taxon>
        <taxon>Bacteroidota</taxon>
        <taxon>Sphingobacteriia</taxon>
        <taxon>Sphingobacteriales</taxon>
        <taxon>Sphingobacteriaceae</taxon>
        <taxon>Pararcticibacter</taxon>
    </lineage>
</organism>
<evidence type="ECO:0000256" key="1">
    <source>
        <dbReference type="ARBA" id="ARBA00010641"/>
    </source>
</evidence>
<dbReference type="InterPro" id="IPR013325">
    <property type="entry name" value="RNA_pol_sigma_r2"/>
</dbReference>
<sequence>MPLFVFPVYKLIIKPLQVQITSEEDIVRLFNRGDKRAFEYVYKKYHKMMFRYSYSMLRDADEAEEVVQTVFLRVLERRGDMMVSVNSLAAYLMRSVRNQGMNVISRKKLERKHLENNYPQEEAVNVHGAERLREKDIEREYRKALNDLPVHCRTIFHLSRVEELTYREIAGRLNISVKTVETQMGRALKKLRVRLAEFLIVIIIITRLIG</sequence>
<keyword evidence="3" id="KW-0731">Sigma factor</keyword>
<evidence type="ECO:0000256" key="2">
    <source>
        <dbReference type="ARBA" id="ARBA00023015"/>
    </source>
</evidence>
<feature type="domain" description="RNA polymerase sigma-70 region 2" evidence="5">
    <location>
        <begin position="42"/>
        <end position="107"/>
    </location>
</feature>
<comment type="similarity">
    <text evidence="1">Belongs to the sigma-70 factor family. ECF subfamily.</text>
</comment>
<dbReference type="PANTHER" id="PTHR43133:SF46">
    <property type="entry name" value="RNA POLYMERASE SIGMA-70 FACTOR ECF SUBFAMILY"/>
    <property type="match status" value="1"/>
</dbReference>
<evidence type="ECO:0000256" key="3">
    <source>
        <dbReference type="ARBA" id="ARBA00023082"/>
    </source>
</evidence>
<dbReference type="InterPro" id="IPR014284">
    <property type="entry name" value="RNA_pol_sigma-70_dom"/>
</dbReference>
<dbReference type="InterPro" id="IPR039425">
    <property type="entry name" value="RNA_pol_sigma-70-like"/>
</dbReference>
<dbReference type="GO" id="GO:0006352">
    <property type="term" value="P:DNA-templated transcription initiation"/>
    <property type="evidence" value="ECO:0007669"/>
    <property type="project" value="InterPro"/>
</dbReference>
<dbReference type="CDD" id="cd06171">
    <property type="entry name" value="Sigma70_r4"/>
    <property type="match status" value="1"/>
</dbReference>
<dbReference type="InterPro" id="IPR013324">
    <property type="entry name" value="RNA_pol_sigma_r3/r4-like"/>
</dbReference>
<protein>
    <submittedName>
        <fullName evidence="7">RNA polymerase sigma-70 factor</fullName>
    </submittedName>
</protein>
<dbReference type="GO" id="GO:0003677">
    <property type="term" value="F:DNA binding"/>
    <property type="evidence" value="ECO:0007669"/>
    <property type="project" value="InterPro"/>
</dbReference>
<keyword evidence="8" id="KW-1185">Reference proteome</keyword>
<dbReference type="SUPFAM" id="SSF88659">
    <property type="entry name" value="Sigma3 and sigma4 domains of RNA polymerase sigma factors"/>
    <property type="match status" value="1"/>
</dbReference>
<dbReference type="Pfam" id="PF04542">
    <property type="entry name" value="Sigma70_r2"/>
    <property type="match status" value="1"/>
</dbReference>
<evidence type="ECO:0000313" key="8">
    <source>
        <dbReference type="Proteomes" id="UP000245647"/>
    </source>
</evidence>
<evidence type="ECO:0000259" key="6">
    <source>
        <dbReference type="Pfam" id="PF08281"/>
    </source>
</evidence>
<evidence type="ECO:0000256" key="4">
    <source>
        <dbReference type="ARBA" id="ARBA00023163"/>
    </source>
</evidence>
<dbReference type="InterPro" id="IPR007627">
    <property type="entry name" value="RNA_pol_sigma70_r2"/>
</dbReference>
<dbReference type="EMBL" id="QEAS01000001">
    <property type="protein sequence ID" value="PWG82433.1"/>
    <property type="molecule type" value="Genomic_DNA"/>
</dbReference>
<dbReference type="AlphaFoldDB" id="A0A2U2PM02"/>
<dbReference type="InterPro" id="IPR013249">
    <property type="entry name" value="RNA_pol_sigma70_r4_t2"/>
</dbReference>
<keyword evidence="4" id="KW-0804">Transcription</keyword>
<name>A0A2U2PM02_9SPHI</name>
<accession>A0A2U2PM02</accession>
<dbReference type="Gene3D" id="1.10.1740.10">
    <property type="match status" value="1"/>
</dbReference>